<reference evidence="8" key="1">
    <citation type="submission" date="2013-03" db="EMBL/GenBank/DDBJ databases">
        <authorList>
            <person name="Harkins D.M."/>
            <person name="Durkin A.S."/>
            <person name="Brinkac L.M."/>
            <person name="Haft D.H."/>
            <person name="Selengut J.D."/>
            <person name="Sanka R."/>
            <person name="DePew J."/>
            <person name="Purushe J."/>
            <person name="Hartskeerl R.A."/>
            <person name="Ahmed A."/>
            <person name="van der Linden H."/>
            <person name="Goris M.G.A."/>
            <person name="Vinetz J.M."/>
            <person name="Sutton G.G."/>
            <person name="Nierman W.C."/>
            <person name="Fouts D.E."/>
        </authorList>
    </citation>
    <scope>NUCLEOTIDE SEQUENCE [LARGE SCALE GENOMIC DNA]</scope>
    <source>
        <strain evidence="8">ICFT</strain>
    </source>
</reference>
<dbReference type="STRING" id="1218598.LEP1GSC060_3746"/>
<dbReference type="PROSITE" id="PS51898">
    <property type="entry name" value="TYR_RECOMBINASE"/>
    <property type="match status" value="1"/>
</dbReference>
<accession>N1WN18</accession>
<dbReference type="InterPro" id="IPR013762">
    <property type="entry name" value="Integrase-like_cat_sf"/>
</dbReference>
<evidence type="ECO:0000256" key="5">
    <source>
        <dbReference type="PROSITE-ProRule" id="PRU01248"/>
    </source>
</evidence>
<dbReference type="PROSITE" id="PS51900">
    <property type="entry name" value="CB"/>
    <property type="match status" value="1"/>
</dbReference>
<dbReference type="Proteomes" id="UP000012313">
    <property type="component" value="Unassembled WGS sequence"/>
</dbReference>
<keyword evidence="3 5" id="KW-0238">DNA-binding</keyword>
<dbReference type="GO" id="GO:0015074">
    <property type="term" value="P:DNA integration"/>
    <property type="evidence" value="ECO:0007669"/>
    <property type="project" value="UniProtKB-KW"/>
</dbReference>
<comment type="similarity">
    <text evidence="1">Belongs to the 'phage' integrase family.</text>
</comment>
<evidence type="ECO:0000256" key="3">
    <source>
        <dbReference type="ARBA" id="ARBA00023125"/>
    </source>
</evidence>
<dbReference type="OrthoDB" id="341301at2"/>
<gene>
    <name evidence="8" type="ORF">LEP1GSC060_3746</name>
</gene>
<feature type="domain" description="Core-binding (CB)" evidence="7">
    <location>
        <begin position="63"/>
        <end position="145"/>
    </location>
</feature>
<evidence type="ECO:0000256" key="4">
    <source>
        <dbReference type="ARBA" id="ARBA00023172"/>
    </source>
</evidence>
<protein>
    <submittedName>
        <fullName evidence="8">Site-specific recombinase, phage integrase family</fullName>
    </submittedName>
</protein>
<proteinExistence type="inferred from homology"/>
<evidence type="ECO:0000256" key="2">
    <source>
        <dbReference type="ARBA" id="ARBA00022908"/>
    </source>
</evidence>
<organism evidence="8 9">
    <name type="scientific">Leptospira weilii serovar Ranarum str. ICFT</name>
    <dbReference type="NCBI Taxonomy" id="1218598"/>
    <lineage>
        <taxon>Bacteria</taxon>
        <taxon>Pseudomonadati</taxon>
        <taxon>Spirochaetota</taxon>
        <taxon>Spirochaetia</taxon>
        <taxon>Leptospirales</taxon>
        <taxon>Leptospiraceae</taxon>
        <taxon>Leptospira</taxon>
    </lineage>
</organism>
<dbReference type="InterPro" id="IPR002104">
    <property type="entry name" value="Integrase_catalytic"/>
</dbReference>
<keyword evidence="9" id="KW-1185">Reference proteome</keyword>
<evidence type="ECO:0000259" key="6">
    <source>
        <dbReference type="PROSITE" id="PS51898"/>
    </source>
</evidence>
<dbReference type="InterPro" id="IPR011010">
    <property type="entry name" value="DNA_brk_join_enz"/>
</dbReference>
<name>N1WN18_9LEPT</name>
<dbReference type="SUPFAM" id="SSF56349">
    <property type="entry name" value="DNA breaking-rejoining enzymes"/>
    <property type="match status" value="1"/>
</dbReference>
<dbReference type="Pfam" id="PF00589">
    <property type="entry name" value="Phage_integrase"/>
    <property type="match status" value="1"/>
</dbReference>
<dbReference type="PANTHER" id="PTHR30349:SF64">
    <property type="entry name" value="PROPHAGE INTEGRASE INTD-RELATED"/>
    <property type="match status" value="1"/>
</dbReference>
<dbReference type="InterPro" id="IPR004107">
    <property type="entry name" value="Integrase_SAM-like_N"/>
</dbReference>
<dbReference type="PANTHER" id="PTHR30349">
    <property type="entry name" value="PHAGE INTEGRASE-RELATED"/>
    <property type="match status" value="1"/>
</dbReference>
<dbReference type="InterPro" id="IPR044068">
    <property type="entry name" value="CB"/>
</dbReference>
<evidence type="ECO:0000259" key="7">
    <source>
        <dbReference type="PROSITE" id="PS51900"/>
    </source>
</evidence>
<dbReference type="InterPro" id="IPR050090">
    <property type="entry name" value="Tyrosine_recombinase_XerCD"/>
</dbReference>
<feature type="domain" description="Tyr recombinase" evidence="6">
    <location>
        <begin position="161"/>
        <end position="334"/>
    </location>
</feature>
<evidence type="ECO:0000256" key="1">
    <source>
        <dbReference type="ARBA" id="ARBA00008857"/>
    </source>
</evidence>
<dbReference type="Gene3D" id="1.10.443.10">
    <property type="entry name" value="Intergrase catalytic core"/>
    <property type="match status" value="1"/>
</dbReference>
<comment type="caution">
    <text evidence="8">The sequence shown here is derived from an EMBL/GenBank/DDBJ whole genome shotgun (WGS) entry which is preliminary data.</text>
</comment>
<dbReference type="AlphaFoldDB" id="N1WN18"/>
<evidence type="ECO:0000313" key="9">
    <source>
        <dbReference type="Proteomes" id="UP000012313"/>
    </source>
</evidence>
<keyword evidence="2" id="KW-0229">DNA integration</keyword>
<dbReference type="Gene3D" id="1.10.150.130">
    <property type="match status" value="1"/>
</dbReference>
<sequence length="345" mass="40747">MHFFLEKRGRFLFVRHSYDPKAYEFVRKLPGVKWDSKKKRWVLHFSEELLEWFRKLENSKVSLRGELALRDWVKNLKMQNASKKTILSYYSNTLAFLKWIQKDPKDVQKKDIQSFIENSFLERKLSPATVTLRIQALNSYFGVHLGKPWFKDLPRPKREQRLPDILSTSEVSKILDAMPNPKHKLLLSFCYASGLRVSELVKLRPEDIDEKRKTLKVREGKGKKDRFTMLSHTCGILWKEFRNRYPYEDWVFPGQDPSKHLHIRSAERIFEIAKRKAGIKKQVSIHSLRHAFATHLLEAGTNIKHIQFLLGHKSVKTTEIYTRVSQVRLTEVASPLDLWTLKFDS</sequence>
<dbReference type="InterPro" id="IPR010998">
    <property type="entry name" value="Integrase_recombinase_N"/>
</dbReference>
<dbReference type="Pfam" id="PF13495">
    <property type="entry name" value="Phage_int_SAM_4"/>
    <property type="match status" value="1"/>
</dbReference>
<evidence type="ECO:0000313" key="8">
    <source>
        <dbReference type="EMBL" id="EMY78632.1"/>
    </source>
</evidence>
<dbReference type="GO" id="GO:0003677">
    <property type="term" value="F:DNA binding"/>
    <property type="evidence" value="ECO:0007669"/>
    <property type="project" value="UniProtKB-UniRule"/>
</dbReference>
<dbReference type="GO" id="GO:0006310">
    <property type="term" value="P:DNA recombination"/>
    <property type="evidence" value="ECO:0007669"/>
    <property type="project" value="UniProtKB-KW"/>
</dbReference>
<dbReference type="EMBL" id="AOHC02000021">
    <property type="protein sequence ID" value="EMY78632.1"/>
    <property type="molecule type" value="Genomic_DNA"/>
</dbReference>
<keyword evidence="4" id="KW-0233">DNA recombination</keyword>